<keyword evidence="2" id="KW-1185">Reference proteome</keyword>
<protein>
    <submittedName>
        <fullName evidence="1">Uncharacterized protein</fullName>
    </submittedName>
</protein>
<reference evidence="1" key="1">
    <citation type="submission" date="2023-06" db="EMBL/GenBank/DDBJ databases">
        <title>Draft genome of Marssonina rosae.</title>
        <authorList>
            <person name="Cheng Q."/>
        </authorList>
    </citation>
    <scope>NUCLEOTIDE SEQUENCE</scope>
    <source>
        <strain evidence="1">R4</strain>
    </source>
</reference>
<dbReference type="EMBL" id="JAUBYV010000001">
    <property type="protein sequence ID" value="KAK2630003.1"/>
    <property type="molecule type" value="Genomic_DNA"/>
</dbReference>
<sequence length="196" mass="22521">MATNPTIRALEPIPLHTLVVLLKYEFMVSDPRYRKFGLFATSLSNPAMLEANRHMFKMDGRSVASLHRFLELEKPPPDERYPAATCEPHPNAGWAVHNLSWVEKELIFQETRNHDGCYKAIGLFQYFFDWCPAEQKVLIQVPDEVCQSLLRVLICRVPWGLEQHYQFPVLLGIGELLNFSSMSETLAGWYTALPNV</sequence>
<name>A0AAD9WH25_9HELO</name>
<evidence type="ECO:0000313" key="1">
    <source>
        <dbReference type="EMBL" id="KAK2630003.1"/>
    </source>
</evidence>
<gene>
    <name evidence="1" type="ORF">QTJ16_000823</name>
</gene>
<comment type="caution">
    <text evidence="1">The sequence shown here is derived from an EMBL/GenBank/DDBJ whole genome shotgun (WGS) entry which is preliminary data.</text>
</comment>
<evidence type="ECO:0000313" key="2">
    <source>
        <dbReference type="Proteomes" id="UP001285354"/>
    </source>
</evidence>
<organism evidence="1 2">
    <name type="scientific">Diplocarpon rosae</name>
    <dbReference type="NCBI Taxonomy" id="946125"/>
    <lineage>
        <taxon>Eukaryota</taxon>
        <taxon>Fungi</taxon>
        <taxon>Dikarya</taxon>
        <taxon>Ascomycota</taxon>
        <taxon>Pezizomycotina</taxon>
        <taxon>Leotiomycetes</taxon>
        <taxon>Helotiales</taxon>
        <taxon>Drepanopezizaceae</taxon>
        <taxon>Diplocarpon</taxon>
    </lineage>
</organism>
<proteinExistence type="predicted"/>
<accession>A0AAD9WH25</accession>
<dbReference type="AlphaFoldDB" id="A0AAD9WH25"/>
<dbReference type="Proteomes" id="UP001285354">
    <property type="component" value="Unassembled WGS sequence"/>
</dbReference>